<reference evidence="1 2" key="1">
    <citation type="submission" date="2016-07" db="EMBL/GenBank/DDBJ databases">
        <title>High microdiversification within the ubiquitous acI lineage of Actinobacteria.</title>
        <authorList>
            <person name="Neuenschwander S.M."/>
            <person name="Salcher M."/>
            <person name="Ghai R."/>
            <person name="Pernthaler J."/>
        </authorList>
    </citation>
    <scope>NUCLEOTIDE SEQUENCE [LARGE SCALE GENOMIC DNA]</scope>
    <source>
        <strain evidence="1">MMS-IA-79</strain>
    </source>
</reference>
<dbReference type="Proteomes" id="UP000217177">
    <property type="component" value="Chromosome"/>
</dbReference>
<keyword evidence="2" id="KW-1185">Reference proteome</keyword>
<dbReference type="EMBL" id="CP016774">
    <property type="protein sequence ID" value="ASY17818.1"/>
    <property type="molecule type" value="Genomic_DNA"/>
</dbReference>
<evidence type="ECO:0000313" key="1">
    <source>
        <dbReference type="EMBL" id="ASY17818.1"/>
    </source>
</evidence>
<organism evidence="1 2">
    <name type="scientific">Candidatus Planktophila versatilis</name>
    <dbReference type="NCBI Taxonomy" id="1884905"/>
    <lineage>
        <taxon>Bacteria</taxon>
        <taxon>Bacillati</taxon>
        <taxon>Actinomycetota</taxon>
        <taxon>Actinomycetes</taxon>
        <taxon>Candidatus Nanopelagicales</taxon>
        <taxon>Candidatus Nanopelagicaceae</taxon>
        <taxon>Candidatus Planktophila</taxon>
    </lineage>
</organism>
<protein>
    <recommendedName>
        <fullName evidence="3">Dehydrogenase</fullName>
    </recommendedName>
</protein>
<accession>A0ABM6MFZ2</accession>
<sequence>MKILVLGAGWRVQNDVLPALIGCGVSPEDIAIVRRKPSSVPGHEAIECFSNISELPQDFISDSILLCSLPTGEVFQMLSTILTKGKPASILVDTPISMIQSELKSLEWLYQIQFNVLEDSVLIPWLDDIKDLKPAVVFIKHGLYYYHGTALMSYVANRKLFRISPWSLSDSFPWIFLDSRLRAYIIWGSKNPNKAGGFVLSTFGRLVRDSNFVSTRTVDYAKGVLGESFESIGSDGSLTRSSPLSSMDEWKRIGLMLGLRKLIFSKEMAFPSIDEAIVFEQLSCWDQSHLIIPRIFRKARKLIVSVPGGKMLIKGIRFIRNFKN</sequence>
<gene>
    <name evidence="1" type="ORF">A1sIA79_06430</name>
</gene>
<name>A0ABM6MFZ2_9ACTN</name>
<proteinExistence type="predicted"/>
<evidence type="ECO:0008006" key="3">
    <source>
        <dbReference type="Google" id="ProtNLM"/>
    </source>
</evidence>
<evidence type="ECO:0000313" key="2">
    <source>
        <dbReference type="Proteomes" id="UP000217177"/>
    </source>
</evidence>
<dbReference type="RefSeq" id="WP_095675370.1">
    <property type="nucleotide sequence ID" value="NZ_CP016774.1"/>
</dbReference>